<dbReference type="RefSeq" id="WP_119671546.1">
    <property type="nucleotide sequence ID" value="NZ_QXED01000015.1"/>
</dbReference>
<dbReference type="Proteomes" id="UP000283523">
    <property type="component" value="Unassembled WGS sequence"/>
</dbReference>
<proteinExistence type="predicted"/>
<dbReference type="AlphaFoldDB" id="A0A418LX49"/>
<evidence type="ECO:0000313" key="1">
    <source>
        <dbReference type="EMBL" id="RIV17815.1"/>
    </source>
</evidence>
<protein>
    <submittedName>
        <fullName evidence="1">Uncharacterized protein</fullName>
    </submittedName>
</protein>
<keyword evidence="2" id="KW-1185">Reference proteome</keyword>
<comment type="caution">
    <text evidence="1">The sequence shown here is derived from an EMBL/GenBank/DDBJ whole genome shotgun (WGS) entry which is preliminary data.</text>
</comment>
<dbReference type="EMBL" id="QXED01000015">
    <property type="protein sequence ID" value="RIV17815.1"/>
    <property type="molecule type" value="Genomic_DNA"/>
</dbReference>
<sequence length="67" mass="7940">MLTKTRVIESLASMPEQFTMEEIIDRFQSLDDLENALDAIRKGNLHKHEDVMTEARQWLKTQKWPQP</sequence>
<gene>
    <name evidence="1" type="ORF">DYU11_30525</name>
</gene>
<dbReference type="OrthoDB" id="799583at2"/>
<organism evidence="1 2">
    <name type="scientific">Fibrisoma montanum</name>
    <dbReference type="NCBI Taxonomy" id="2305895"/>
    <lineage>
        <taxon>Bacteria</taxon>
        <taxon>Pseudomonadati</taxon>
        <taxon>Bacteroidota</taxon>
        <taxon>Cytophagia</taxon>
        <taxon>Cytophagales</taxon>
        <taxon>Spirosomataceae</taxon>
        <taxon>Fibrisoma</taxon>
    </lineage>
</organism>
<name>A0A418LX49_9BACT</name>
<accession>A0A418LX49</accession>
<evidence type="ECO:0000313" key="2">
    <source>
        <dbReference type="Proteomes" id="UP000283523"/>
    </source>
</evidence>
<reference evidence="1 2" key="1">
    <citation type="submission" date="2018-08" db="EMBL/GenBank/DDBJ databases">
        <title>Fibrisoma montanum sp. nov., isolated from Danxia mountain soil.</title>
        <authorList>
            <person name="Huang Y."/>
        </authorList>
    </citation>
    <scope>NUCLEOTIDE SEQUENCE [LARGE SCALE GENOMIC DNA]</scope>
    <source>
        <strain evidence="1 2">HYT19</strain>
    </source>
</reference>